<keyword evidence="2" id="KW-1185">Reference proteome</keyword>
<protein>
    <submittedName>
        <fullName evidence="1">Uncharacterized protein</fullName>
    </submittedName>
</protein>
<accession>A0ABQ9XTJ8</accession>
<gene>
    <name evidence="1" type="ORF">BLNAU_10294</name>
</gene>
<reference evidence="1 2" key="1">
    <citation type="journal article" date="2022" name="bioRxiv">
        <title>Genomics of Preaxostyla Flagellates Illuminates Evolutionary Transitions and the Path Towards Mitochondrial Loss.</title>
        <authorList>
            <person name="Novak L.V.F."/>
            <person name="Treitli S.C."/>
            <person name="Pyrih J."/>
            <person name="Halakuc P."/>
            <person name="Pipaliya S.V."/>
            <person name="Vacek V."/>
            <person name="Brzon O."/>
            <person name="Soukal P."/>
            <person name="Eme L."/>
            <person name="Dacks J.B."/>
            <person name="Karnkowska A."/>
            <person name="Elias M."/>
            <person name="Hampl V."/>
        </authorList>
    </citation>
    <scope>NUCLEOTIDE SEQUENCE [LARGE SCALE GENOMIC DNA]</scope>
    <source>
        <strain evidence="1">NAU3</strain>
        <tissue evidence="1">Gut</tissue>
    </source>
</reference>
<proteinExistence type="predicted"/>
<evidence type="ECO:0000313" key="1">
    <source>
        <dbReference type="EMBL" id="KAK2954809.1"/>
    </source>
</evidence>
<dbReference type="EMBL" id="JARBJD010000074">
    <property type="protein sequence ID" value="KAK2954809.1"/>
    <property type="molecule type" value="Genomic_DNA"/>
</dbReference>
<dbReference type="Proteomes" id="UP001281761">
    <property type="component" value="Unassembled WGS sequence"/>
</dbReference>
<evidence type="ECO:0000313" key="2">
    <source>
        <dbReference type="Proteomes" id="UP001281761"/>
    </source>
</evidence>
<comment type="caution">
    <text evidence="1">The sequence shown here is derived from an EMBL/GenBank/DDBJ whole genome shotgun (WGS) entry which is preliminary data.</text>
</comment>
<organism evidence="1 2">
    <name type="scientific">Blattamonas nauphoetae</name>
    <dbReference type="NCBI Taxonomy" id="2049346"/>
    <lineage>
        <taxon>Eukaryota</taxon>
        <taxon>Metamonada</taxon>
        <taxon>Preaxostyla</taxon>
        <taxon>Oxymonadida</taxon>
        <taxon>Blattamonas</taxon>
    </lineage>
</organism>
<sequence>MIVSDNVNGKMLVLVDNTNNHEPPSDDSPTAIARLLIFDFISSTESATQEVSFGEWEELQYESEYCVIGSSIAKTRLSFSSSIALTTPNPARIVQLVCSLGSGTDHCWLELKGRTLPIGRYTVTLKNPDLSFSVEFDGSTGGVNTLNMFSSRHSERLFGSGSKLSFSTKYEVESVTFEGSSEHVILDPPRLFFTAPAAQPRLTSVGPVSFKDDSTKDTILVPLAGTNLSDTSFTLHLLSSSSESIILPVVFSSSDSETIEVVVYSKNASEIKLKYGMIYTVEEMTTETTKCLFETTFSIQIPVEPKRIEEGRVTLNGAKDEATVRLKGRALTDGSYSLKLVSVSTVLTSEAVLREDGELLFKVPIDPSSSSILTFGETYTISSLKIGSDTVLVNSDVELTVPAHPFVKSAQIRPNSINTWMALELTGDFLKLNEFYNVTLSPPFSFDMLFNFSTTASSPKMILGRADCLQHNTEYTIVSITCVGDESDVILTDGAVSFTTPTFPVPLILHVNKKEGEDDSFCGASDDPCSTIDFAWSIVCALRAKTATLVFANSSEQTQPFLVSTGMSLDISNGGTGAPTLTIPPSASMRDKAGMVVVEDATFSIIDVTIKIKSTHPSFVFLSASESTIILKQSSFVGQPLSALSSNSESEEVCSWESGIVRVDNCNTTLTRMTFSSLSKGAMHMTKGSLSIESSTFHNNSPNLVTFPSARRNIACSEGGTITIGGVSGGDGTEDPPQFWIWSNECSVTVDGHPLKSPLFVPTLSPSGSSSVLDRKKRELDVEISGTMLFPCGLSLEVFEMDSNGNEGQSLRIPLTLSTTAIFSETFIKLSITLTSLLSLSASKEWRGRLSFASSQSTLTSFPISPDALVQIPVSLSPSGSSDPSKCLSNGTPCLTVHVGWTAAMGLRTGNEEVKLTLRNTVEVGERIAIGSDVMVLTGETPTSTLSVDAGITSRVGSNCGVLTISGGLVELVSLRLSLPTSSQTTPSDSVFVVFGIGSFVSEKVRIVWSSTVPAQMGLVGLSDGFILLLQTKIDGVSFGENVVPVWGEYGKEELEMVLTECVVRDTTTMNAPLVHFSSALPHSSISLSDCSFFQTNRIQTSSTSSAASLVFLNTANPSTSITECVFERSGTTNEIGTSTGPALSIHTSSSPATLRLSNCLFIAKFSSASATAPLLTVDTEGLTTIILQKCWIEIPSSSALWTPRSSGIAVLEWPRHVPFSASKSVGVEVVFKRSLLIVVRRQTVTSGCQLVVTKRS</sequence>
<name>A0ABQ9XTJ8_9EUKA</name>